<dbReference type="EMBL" id="BMPN01000005">
    <property type="protein sequence ID" value="GGJ67634.1"/>
    <property type="molecule type" value="Genomic_DNA"/>
</dbReference>
<dbReference type="InterPro" id="IPR011055">
    <property type="entry name" value="Dup_hybrid_motif"/>
</dbReference>
<evidence type="ECO:0000259" key="3">
    <source>
        <dbReference type="Pfam" id="PF01551"/>
    </source>
</evidence>
<evidence type="ECO:0000256" key="2">
    <source>
        <dbReference type="SAM" id="Phobius"/>
    </source>
</evidence>
<evidence type="ECO:0000313" key="6">
    <source>
        <dbReference type="Proteomes" id="UP000634435"/>
    </source>
</evidence>
<dbReference type="Pfam" id="PF13702">
    <property type="entry name" value="Lysozyme_like"/>
    <property type="match status" value="1"/>
</dbReference>
<keyword evidence="2" id="KW-0472">Membrane</keyword>
<dbReference type="Proteomes" id="UP000634435">
    <property type="component" value="Unassembled WGS sequence"/>
</dbReference>
<dbReference type="SUPFAM" id="SSF51261">
    <property type="entry name" value="Duplicated hybrid motif"/>
    <property type="match status" value="1"/>
</dbReference>
<accession>A0ABQ2DPV9</accession>
<gene>
    <name evidence="5" type="ORF">GCM10007111_31890</name>
</gene>
<evidence type="ECO:0000256" key="1">
    <source>
        <dbReference type="SAM" id="MobiDB-lite"/>
    </source>
</evidence>
<keyword evidence="2" id="KW-0812">Transmembrane</keyword>
<dbReference type="CDD" id="cd12797">
    <property type="entry name" value="M23_peptidase"/>
    <property type="match status" value="1"/>
</dbReference>
<evidence type="ECO:0000313" key="5">
    <source>
        <dbReference type="EMBL" id="GGJ67634.1"/>
    </source>
</evidence>
<dbReference type="InterPro" id="IPR047194">
    <property type="entry name" value="CwlT-like_lysozyme"/>
</dbReference>
<dbReference type="CDD" id="cd16891">
    <property type="entry name" value="CwlT-like"/>
    <property type="match status" value="1"/>
</dbReference>
<proteinExistence type="predicted"/>
<reference evidence="6" key="1">
    <citation type="journal article" date="2019" name="Int. J. Syst. Evol. Microbiol.">
        <title>The Global Catalogue of Microorganisms (GCM) 10K type strain sequencing project: providing services to taxonomists for standard genome sequencing and annotation.</title>
        <authorList>
            <consortium name="The Broad Institute Genomics Platform"/>
            <consortium name="The Broad Institute Genome Sequencing Center for Infectious Disease"/>
            <person name="Wu L."/>
            <person name="Ma J."/>
        </authorList>
    </citation>
    <scope>NUCLEOTIDE SEQUENCE [LARGE SCALE GENOMIC DNA]</scope>
    <source>
        <strain evidence="6">JCM 30071</strain>
    </source>
</reference>
<dbReference type="SUPFAM" id="SSF53955">
    <property type="entry name" value="Lysozyme-like"/>
    <property type="match status" value="1"/>
</dbReference>
<dbReference type="InterPro" id="IPR050570">
    <property type="entry name" value="Cell_wall_metabolism_enzyme"/>
</dbReference>
<dbReference type="RefSeq" id="WP_188943743.1">
    <property type="nucleotide sequence ID" value="NZ_BMPN01000005.1"/>
</dbReference>
<feature type="compositionally biased region" description="Basic and acidic residues" evidence="1">
    <location>
        <begin position="341"/>
        <end position="355"/>
    </location>
</feature>
<dbReference type="Gene3D" id="1.10.530.10">
    <property type="match status" value="1"/>
</dbReference>
<feature type="transmembrane region" description="Helical" evidence="2">
    <location>
        <begin position="20"/>
        <end position="42"/>
    </location>
</feature>
<dbReference type="Gene3D" id="2.70.70.10">
    <property type="entry name" value="Glucose Permease (Domain IIA)"/>
    <property type="match status" value="1"/>
</dbReference>
<feature type="domain" description="CwlT-like lysozyme" evidence="4">
    <location>
        <begin position="70"/>
        <end position="203"/>
    </location>
</feature>
<dbReference type="PANTHER" id="PTHR21666">
    <property type="entry name" value="PEPTIDASE-RELATED"/>
    <property type="match status" value="1"/>
</dbReference>
<organism evidence="5 6">
    <name type="scientific">Virgibacillus kapii</name>
    <dbReference type="NCBI Taxonomy" id="1638645"/>
    <lineage>
        <taxon>Bacteria</taxon>
        <taxon>Bacillati</taxon>
        <taxon>Bacillota</taxon>
        <taxon>Bacilli</taxon>
        <taxon>Bacillales</taxon>
        <taxon>Bacillaceae</taxon>
        <taxon>Virgibacillus</taxon>
    </lineage>
</organism>
<feature type="domain" description="M23ase beta-sheet core" evidence="3">
    <location>
        <begin position="247"/>
        <end position="340"/>
    </location>
</feature>
<dbReference type="InterPro" id="IPR016047">
    <property type="entry name" value="M23ase_b-sheet_dom"/>
</dbReference>
<sequence length="355" mass="38866">MSVDIPFFGGDDVKGINGIFLLFFVLMLLAFLFLMGVIMAIAGDEPKQNASNGEEQTDAPSCRFNTINDNVERYRDYFEKYASENGIEDHTEILMGMTMQESGGRLADVMQSSESMGDPVNTISSPEKSIEQGVSYFADVLEQAGGDTELALQAYNMGGGYIDYVEENNNGEYSQESAEAFGDQQAVEMGWDNYGDENYVDNVMRYLEGCNGTESKGDGDWGLPLDVITVTSEYGMRDHPIYNDQRLHAGTDFGCSMGDDIYAVADGTVIVAAVQNTGLGQHVKIEHASDEYSVYGHMSDISASTWDDVDQGDKIGECGSTGTSTGAHLHLEYHTANNASNDDKEDPREVLRLEE</sequence>
<dbReference type="PANTHER" id="PTHR21666:SF270">
    <property type="entry name" value="MUREIN HYDROLASE ACTIVATOR ENVC"/>
    <property type="match status" value="1"/>
</dbReference>
<evidence type="ECO:0008006" key="7">
    <source>
        <dbReference type="Google" id="ProtNLM"/>
    </source>
</evidence>
<keyword evidence="6" id="KW-1185">Reference proteome</keyword>
<feature type="region of interest" description="Disordered" evidence="1">
    <location>
        <begin position="334"/>
        <end position="355"/>
    </location>
</feature>
<dbReference type="Pfam" id="PF01551">
    <property type="entry name" value="Peptidase_M23"/>
    <property type="match status" value="1"/>
</dbReference>
<keyword evidence="2" id="KW-1133">Transmembrane helix</keyword>
<name>A0ABQ2DPV9_9BACI</name>
<evidence type="ECO:0000259" key="4">
    <source>
        <dbReference type="Pfam" id="PF13702"/>
    </source>
</evidence>
<comment type="caution">
    <text evidence="5">The sequence shown here is derived from an EMBL/GenBank/DDBJ whole genome shotgun (WGS) entry which is preliminary data.</text>
</comment>
<dbReference type="InterPro" id="IPR023346">
    <property type="entry name" value="Lysozyme-like_dom_sf"/>
</dbReference>
<protein>
    <recommendedName>
        <fullName evidence="7">Peptidase M23 domain-containing protein</fullName>
    </recommendedName>
</protein>